<feature type="non-terminal residue" evidence="2">
    <location>
        <position position="48"/>
    </location>
</feature>
<organism evidence="2">
    <name type="scientific">uncultured Nocardioidaceae bacterium</name>
    <dbReference type="NCBI Taxonomy" id="253824"/>
    <lineage>
        <taxon>Bacteria</taxon>
        <taxon>Bacillati</taxon>
        <taxon>Actinomycetota</taxon>
        <taxon>Actinomycetes</taxon>
        <taxon>Propionibacteriales</taxon>
        <taxon>Nocardioidaceae</taxon>
        <taxon>environmental samples</taxon>
    </lineage>
</organism>
<dbReference type="EMBL" id="CADCUI010000033">
    <property type="protein sequence ID" value="CAA9348445.1"/>
    <property type="molecule type" value="Genomic_DNA"/>
</dbReference>
<proteinExistence type="predicted"/>
<sequence length="48" mass="4411">CTSQTSTACSPSSSTARSAPARGAARAAGPATPTEPGCCGTAEAGTGP</sequence>
<evidence type="ECO:0000313" key="2">
    <source>
        <dbReference type="EMBL" id="CAA9348445.1"/>
    </source>
</evidence>
<protein>
    <submittedName>
        <fullName evidence="2">Uncharacterized protein</fullName>
    </submittedName>
</protein>
<feature type="region of interest" description="Disordered" evidence="1">
    <location>
        <begin position="1"/>
        <end position="48"/>
    </location>
</feature>
<feature type="compositionally biased region" description="Low complexity" evidence="1">
    <location>
        <begin position="1"/>
        <end position="38"/>
    </location>
</feature>
<evidence type="ECO:0000256" key="1">
    <source>
        <dbReference type="SAM" id="MobiDB-lite"/>
    </source>
</evidence>
<feature type="non-terminal residue" evidence="2">
    <location>
        <position position="1"/>
    </location>
</feature>
<gene>
    <name evidence="2" type="ORF">AVDCRST_MAG34-1594</name>
</gene>
<reference evidence="2" key="1">
    <citation type="submission" date="2020-02" db="EMBL/GenBank/DDBJ databases">
        <authorList>
            <person name="Meier V. D."/>
        </authorList>
    </citation>
    <scope>NUCLEOTIDE SEQUENCE</scope>
    <source>
        <strain evidence="2">AVDCRST_MAG34</strain>
    </source>
</reference>
<name>A0A6J4M4L0_9ACTN</name>
<accession>A0A6J4M4L0</accession>
<dbReference type="AlphaFoldDB" id="A0A6J4M4L0"/>